<evidence type="ECO:0000313" key="2">
    <source>
        <dbReference type="EMBL" id="SVA67328.1"/>
    </source>
</evidence>
<dbReference type="Pfam" id="PF00583">
    <property type="entry name" value="Acetyltransf_1"/>
    <property type="match status" value="1"/>
</dbReference>
<gene>
    <name evidence="2" type="ORF">METZ01_LOCUS120182</name>
</gene>
<evidence type="ECO:0000259" key="1">
    <source>
        <dbReference type="PROSITE" id="PS51186"/>
    </source>
</evidence>
<dbReference type="EMBL" id="UINC01016107">
    <property type="protein sequence ID" value="SVA67328.1"/>
    <property type="molecule type" value="Genomic_DNA"/>
</dbReference>
<dbReference type="InterPro" id="IPR000182">
    <property type="entry name" value="GNAT_dom"/>
</dbReference>
<feature type="non-terminal residue" evidence="2">
    <location>
        <position position="165"/>
    </location>
</feature>
<dbReference type="InterPro" id="IPR016181">
    <property type="entry name" value="Acyl_CoA_acyltransferase"/>
</dbReference>
<protein>
    <recommendedName>
        <fullName evidence="1">N-acetyltransferase domain-containing protein</fullName>
    </recommendedName>
</protein>
<name>A0A381XRH6_9ZZZZ</name>
<proteinExistence type="predicted"/>
<feature type="domain" description="N-acetyltransferase" evidence="1">
    <location>
        <begin position="1"/>
        <end position="153"/>
    </location>
</feature>
<dbReference type="GO" id="GO:0016747">
    <property type="term" value="F:acyltransferase activity, transferring groups other than amino-acyl groups"/>
    <property type="evidence" value="ECO:0007669"/>
    <property type="project" value="InterPro"/>
</dbReference>
<organism evidence="2">
    <name type="scientific">marine metagenome</name>
    <dbReference type="NCBI Taxonomy" id="408172"/>
    <lineage>
        <taxon>unclassified sequences</taxon>
        <taxon>metagenomes</taxon>
        <taxon>ecological metagenomes</taxon>
    </lineage>
</organism>
<dbReference type="Gene3D" id="3.40.630.30">
    <property type="match status" value="1"/>
</dbReference>
<dbReference type="CDD" id="cd04301">
    <property type="entry name" value="NAT_SF"/>
    <property type="match status" value="1"/>
</dbReference>
<dbReference type="AlphaFoldDB" id="A0A381XRH6"/>
<accession>A0A381XRH6</accession>
<sequence>MTTDKLIDVSTLRKIFIGDSIRRSLEADYYEWKLVNNYFLEGKMWAIYDKQKVIGMASFTPKKFKVCSEIIIASEIGDTFTDPNYQRQGIFSTLVNSVREDALKYSRVQLLYGTPNENSLPGYEKKLNFPQIPSAQVANYIFPITINKVVNARFGQKWKKNIINI</sequence>
<reference evidence="2" key="1">
    <citation type="submission" date="2018-05" db="EMBL/GenBank/DDBJ databases">
        <authorList>
            <person name="Lanie J.A."/>
            <person name="Ng W.-L."/>
            <person name="Kazmierczak K.M."/>
            <person name="Andrzejewski T.M."/>
            <person name="Davidsen T.M."/>
            <person name="Wayne K.J."/>
            <person name="Tettelin H."/>
            <person name="Glass J.I."/>
            <person name="Rusch D."/>
            <person name="Podicherti R."/>
            <person name="Tsui H.-C.T."/>
            <person name="Winkler M.E."/>
        </authorList>
    </citation>
    <scope>NUCLEOTIDE SEQUENCE</scope>
</reference>
<dbReference type="SUPFAM" id="SSF55729">
    <property type="entry name" value="Acyl-CoA N-acyltransferases (Nat)"/>
    <property type="match status" value="1"/>
</dbReference>
<dbReference type="PROSITE" id="PS51186">
    <property type="entry name" value="GNAT"/>
    <property type="match status" value="1"/>
</dbReference>